<evidence type="ECO:0000313" key="1">
    <source>
        <dbReference type="EMBL" id="KAI8655056.1"/>
    </source>
</evidence>
<accession>A0ACC0QHR8</accession>
<comment type="caution">
    <text evidence="1">The sequence shown here is derived from an EMBL/GenBank/DDBJ whole genome shotgun (WGS) entry which is preliminary data.</text>
</comment>
<keyword evidence="2" id="KW-1185">Reference proteome</keyword>
<protein>
    <submittedName>
        <fullName evidence="1">C2H2-type domain-containing protein</fullName>
    </submittedName>
</protein>
<reference evidence="1" key="1">
    <citation type="submission" date="2022-06" db="EMBL/GenBank/DDBJ databases">
        <title>Fusarium solani species complex genomes reveal bases of compartmentalisation and animal pathogenesis.</title>
        <authorList>
            <person name="Tsai I.J."/>
        </authorList>
    </citation>
    <scope>NUCLEOTIDE SEQUENCE</scope>
    <source>
        <strain evidence="1">Fu6.1</strain>
    </source>
</reference>
<organism evidence="1 2">
    <name type="scientific">Fusarium keratoplasticum</name>
    <dbReference type="NCBI Taxonomy" id="1328300"/>
    <lineage>
        <taxon>Eukaryota</taxon>
        <taxon>Fungi</taxon>
        <taxon>Dikarya</taxon>
        <taxon>Ascomycota</taxon>
        <taxon>Pezizomycotina</taxon>
        <taxon>Sordariomycetes</taxon>
        <taxon>Hypocreomycetidae</taxon>
        <taxon>Hypocreales</taxon>
        <taxon>Nectriaceae</taxon>
        <taxon>Fusarium</taxon>
        <taxon>Fusarium solani species complex</taxon>
    </lineage>
</organism>
<dbReference type="Proteomes" id="UP001065298">
    <property type="component" value="Chromosome 10"/>
</dbReference>
<proteinExistence type="predicted"/>
<name>A0ACC0QHR8_9HYPO</name>
<sequence length="1079" mass="120000">MVLLCWWHRLNPAMSDPIDIPLKRSRLGGAARGTRPFPEDEGPYMGYIEIFQNGHIYQAVSSGSGKYVTVGSRCDMPTLAFIVEKNRVTKTTTIAVHGRDLKRAIARAIPEVKVKPFELALDFNTVVKHYADLKAEAAYLSMWEPYSDTTKELEMLVNDLLLERALYDGLDLASLREQGILSSTHIHAIRERCIDLGLADLEICHRIGQSSEHQKEEYLKSQNYRIYQLAMEGNLGDLVAFCEPLLRSREIEVFFNSDLLRQLLDKDFFDIYQYLLDLIDRTRPTAVDVPDPDYPDITYDPFCVAIRLGHYPTVQAMVVEETTFEGYIADDLEAGVDRVLTPLLAAVLWNRSEMIQMFKQSPIYCGRMTQAVHLAAEVGLPTIMQTLSDTPQMKAGYGPMVNRYPPQSLSERLLELPQQDLSWINSSPVPLSPIGDASLSSISYAAHSWGLEAQPPWESFASITATDSPAMATASVFTPATYSSLPTPVEEVMNPLSAFSPALPSPTGVCVSTLASPHGFGQMDKPLPIPARPRDVPLFIGHTKSYRKRHKSGRASLVRLERRCQIVGSVCGNCINQHEYLEISSRCADTHSAWKLGLGSLRKIMNNLAPCGLAETLASLLVADALVCQISQEEGLISQFVADLWRWRSGLTQVEMALFDKIACAAWNIDTIPISISNTCKPRFGNMIRELVSCKTLEPTGTVSRGIRLESIQRQMKTHEKHPRRLKRIQENSTPQSVEDLQDGRPQSPDLEGLWKTSIRIEDFFDAPAYHRDSMLPESSDGKPVHASVAILLESVAFTVFLAAASSTQHTLEDDQPQSVASPLSVDNQSRAMVEEFLSLKSEDEFSYDSGIGMDSPVKNSVSRYILEMRKASEKRTRLPSMTPMTSNLASLAGFRSPTDSTEAITSSISGAPPAMTAATTVLPPAETLDTLGLGETPDDLDFQGLGFLDFQDPEFLGVDPQAFGSYHLDFQAQTQEPQSQETQHLESPLPVSDSSAGTTPPTTTTTTKRKPSCPQCEKTFSSVSNRNKHIREGCRFGEKSTYPCSYQTLGCTKSLSSYWYRQRHEEDRCKYNPSRARR</sequence>
<dbReference type="EMBL" id="CM046512">
    <property type="protein sequence ID" value="KAI8655056.1"/>
    <property type="molecule type" value="Genomic_DNA"/>
</dbReference>
<evidence type="ECO:0000313" key="2">
    <source>
        <dbReference type="Proteomes" id="UP001065298"/>
    </source>
</evidence>
<gene>
    <name evidence="1" type="ORF">NCS57_01253200</name>
</gene>